<protein>
    <submittedName>
        <fullName evidence="2">Uncharacterized protein</fullName>
    </submittedName>
</protein>
<dbReference type="Pfam" id="PF05666">
    <property type="entry name" value="YcgJ"/>
    <property type="match status" value="1"/>
</dbReference>
<dbReference type="OrthoDB" id="5815745at2"/>
<reference evidence="2 3" key="1">
    <citation type="submission" date="2018-03" db="EMBL/GenBank/DDBJ databases">
        <title>Whole genome sequencing of Histamine producing bacteria.</title>
        <authorList>
            <person name="Butler K."/>
        </authorList>
    </citation>
    <scope>NUCLEOTIDE SEQUENCE [LARGE SCALE GENOMIC DNA]</scope>
    <source>
        <strain evidence="2 3">DSM 16190</strain>
    </source>
</reference>
<gene>
    <name evidence="2" type="ORF">C9I89_07635</name>
</gene>
<evidence type="ECO:0000256" key="1">
    <source>
        <dbReference type="SAM" id="SignalP"/>
    </source>
</evidence>
<comment type="caution">
    <text evidence="2">The sequence shown here is derived from an EMBL/GenBank/DDBJ whole genome shotgun (WGS) entry which is preliminary data.</text>
</comment>
<evidence type="ECO:0000313" key="3">
    <source>
        <dbReference type="Proteomes" id="UP000240904"/>
    </source>
</evidence>
<proteinExistence type="predicted"/>
<dbReference type="AlphaFoldDB" id="A0A2T3N054"/>
<sequence length="117" mass="13285">MYKFLAGLALSVVLSSAWANTELDRNIYSPERGIICDERAGFCVDSFGISMAFTQQYLGDEAQAAMMKKINRVGSRNFDTTRYILSNGVYCDSFQRACFISRFTDEKQVIFTNVLFK</sequence>
<keyword evidence="1" id="KW-0732">Signal</keyword>
<keyword evidence="3" id="KW-1185">Reference proteome</keyword>
<dbReference type="EMBL" id="PYMC01000004">
    <property type="protein sequence ID" value="PSW05615.1"/>
    <property type="molecule type" value="Genomic_DNA"/>
</dbReference>
<dbReference type="Proteomes" id="UP000240904">
    <property type="component" value="Unassembled WGS sequence"/>
</dbReference>
<organism evidence="2 3">
    <name type="scientific">Photobacterium lipolyticum</name>
    <dbReference type="NCBI Taxonomy" id="266810"/>
    <lineage>
        <taxon>Bacteria</taxon>
        <taxon>Pseudomonadati</taxon>
        <taxon>Pseudomonadota</taxon>
        <taxon>Gammaproteobacteria</taxon>
        <taxon>Vibrionales</taxon>
        <taxon>Vibrionaceae</taxon>
        <taxon>Photobacterium</taxon>
    </lineage>
</organism>
<feature type="chain" id="PRO_5015674069" evidence="1">
    <location>
        <begin position="20"/>
        <end position="117"/>
    </location>
</feature>
<dbReference type="InterPro" id="IPR008617">
    <property type="entry name" value="Uncharacterised_YcgJ"/>
</dbReference>
<evidence type="ECO:0000313" key="2">
    <source>
        <dbReference type="EMBL" id="PSW05615.1"/>
    </source>
</evidence>
<name>A0A2T3N054_9GAMM</name>
<dbReference type="RefSeq" id="WP_107282768.1">
    <property type="nucleotide sequence ID" value="NZ_PYMC01000004.1"/>
</dbReference>
<feature type="signal peptide" evidence="1">
    <location>
        <begin position="1"/>
        <end position="19"/>
    </location>
</feature>
<accession>A0A2T3N054</accession>